<dbReference type="SUPFAM" id="SSF53328">
    <property type="entry name" value="Formyltransferase"/>
    <property type="match status" value="1"/>
</dbReference>
<protein>
    <recommendedName>
        <fullName evidence="5">Methionyl-tRNA formyltransferase</fullName>
    </recommendedName>
</protein>
<dbReference type="InterPro" id="IPR002376">
    <property type="entry name" value="Formyl_transf_N"/>
</dbReference>
<dbReference type="SUPFAM" id="SSF50486">
    <property type="entry name" value="FMT C-terminal domain-like"/>
    <property type="match status" value="1"/>
</dbReference>
<evidence type="ECO:0008006" key="5">
    <source>
        <dbReference type="Google" id="ProtNLM"/>
    </source>
</evidence>
<feature type="domain" description="Formyl transferase C-terminal" evidence="2">
    <location>
        <begin position="205"/>
        <end position="289"/>
    </location>
</feature>
<gene>
    <name evidence="3" type="ORF">CEX98_05135</name>
</gene>
<dbReference type="PANTHER" id="PTHR11138">
    <property type="entry name" value="METHIONYL-TRNA FORMYLTRANSFERASE"/>
    <property type="match status" value="1"/>
</dbReference>
<evidence type="ECO:0000259" key="2">
    <source>
        <dbReference type="Pfam" id="PF02911"/>
    </source>
</evidence>
<dbReference type="Pfam" id="PF02911">
    <property type="entry name" value="Formyl_trans_C"/>
    <property type="match status" value="1"/>
</dbReference>
<dbReference type="PANTHER" id="PTHR11138:SF5">
    <property type="entry name" value="METHIONYL-TRNA FORMYLTRANSFERASE, MITOCHONDRIAL"/>
    <property type="match status" value="1"/>
</dbReference>
<evidence type="ECO:0000259" key="1">
    <source>
        <dbReference type="Pfam" id="PF00551"/>
    </source>
</evidence>
<dbReference type="AlphaFoldDB" id="A0A2A5JTN9"/>
<evidence type="ECO:0000313" key="3">
    <source>
        <dbReference type="EMBL" id="PCK32785.1"/>
    </source>
</evidence>
<feature type="domain" description="Formyl transferase N-terminal" evidence="1">
    <location>
        <begin position="52"/>
        <end position="172"/>
    </location>
</feature>
<dbReference type="InterPro" id="IPR011034">
    <property type="entry name" value="Formyl_transferase-like_C_sf"/>
</dbReference>
<dbReference type="GO" id="GO:0005829">
    <property type="term" value="C:cytosol"/>
    <property type="evidence" value="ECO:0007669"/>
    <property type="project" value="TreeGrafter"/>
</dbReference>
<sequence>MKSKFALFSGSCLCLLAVQYLLQREALACVVLVEAEANPDLDQLKQFLRHHQIPTLQYREESDSQLISDLDRLGANRGLVYLFRHKIRSEVIRYFDNDIVNIHPSALPEFRGPMPLFWQLKEGAETVRLTLHKVTEELDCGAIGADLDIPVHPFDTSQCLHQKVAQMVPALLEQFVQQEVVGSLNWCEQPQGEVLQKIHYARHVKIEDLIIDFQQHTSTQIVNLARAANAELGGARFKFRDGLIQLMQATRVDCDLVGVRSGTVVELERTNGLLVKTIDGAVRLDSVLTEQGIFDGYRFAILFGLEPGMEVSNF</sequence>
<dbReference type="Gene3D" id="3.40.50.12230">
    <property type="match status" value="1"/>
</dbReference>
<name>A0A2A5JTN9_PSEO7</name>
<dbReference type="InterPro" id="IPR005793">
    <property type="entry name" value="Formyl_trans_C"/>
</dbReference>
<dbReference type="RefSeq" id="WP_099641048.1">
    <property type="nucleotide sequence ID" value="NZ_NKHF01000024.1"/>
</dbReference>
<keyword evidence="4" id="KW-1185">Reference proteome</keyword>
<dbReference type="EMBL" id="NKHF01000024">
    <property type="protein sequence ID" value="PCK32785.1"/>
    <property type="molecule type" value="Genomic_DNA"/>
</dbReference>
<reference evidence="4" key="1">
    <citation type="journal article" date="2019" name="Genome Announc.">
        <title>Draft Genome Sequence of Pseudoalteromonas piscicida Strain 36Y ROTHPW, an Hypersaline Seawater Isolate from the South Coast of Sonora, Mexico.</title>
        <authorList>
            <person name="Sanchez-Diaz R."/>
            <person name="Molina-Garza Z.J."/>
            <person name="Cruz-Suarez L.E."/>
            <person name="Selvin J."/>
            <person name="Kiran G.S."/>
            <person name="Ibarra-Gamez J.C."/>
            <person name="Gomez-Gil B."/>
            <person name="Galaviz-Silva L."/>
        </authorList>
    </citation>
    <scope>NUCLEOTIDE SEQUENCE [LARGE SCALE GENOMIC DNA]</scope>
    <source>
        <strain evidence="4">36Y_RITHPW</strain>
    </source>
</reference>
<comment type="caution">
    <text evidence="3">The sequence shown here is derived from an EMBL/GenBank/DDBJ whole genome shotgun (WGS) entry which is preliminary data.</text>
</comment>
<organism evidence="3 4">
    <name type="scientific">Pseudoalteromonas piscicida</name>
    <dbReference type="NCBI Taxonomy" id="43662"/>
    <lineage>
        <taxon>Bacteria</taxon>
        <taxon>Pseudomonadati</taxon>
        <taxon>Pseudomonadota</taxon>
        <taxon>Gammaproteobacteria</taxon>
        <taxon>Alteromonadales</taxon>
        <taxon>Pseudoalteromonadaceae</taxon>
        <taxon>Pseudoalteromonas</taxon>
    </lineage>
</organism>
<proteinExistence type="predicted"/>
<dbReference type="InterPro" id="IPR036477">
    <property type="entry name" value="Formyl_transf_N_sf"/>
</dbReference>
<dbReference type="OrthoDB" id="9802815at2"/>
<evidence type="ECO:0000313" key="4">
    <source>
        <dbReference type="Proteomes" id="UP000228621"/>
    </source>
</evidence>
<dbReference type="Proteomes" id="UP000228621">
    <property type="component" value="Unassembled WGS sequence"/>
</dbReference>
<dbReference type="GO" id="GO:0004479">
    <property type="term" value="F:methionyl-tRNA formyltransferase activity"/>
    <property type="evidence" value="ECO:0007669"/>
    <property type="project" value="TreeGrafter"/>
</dbReference>
<dbReference type="Pfam" id="PF00551">
    <property type="entry name" value="Formyl_trans_N"/>
    <property type="match status" value="1"/>
</dbReference>
<accession>A0A2A5JTN9</accession>